<organism evidence="10 11">
    <name type="scientific">Halomonas qaidamensis</name>
    <dbReference type="NCBI Taxonomy" id="2866211"/>
    <lineage>
        <taxon>Bacteria</taxon>
        <taxon>Pseudomonadati</taxon>
        <taxon>Pseudomonadota</taxon>
        <taxon>Gammaproteobacteria</taxon>
        <taxon>Oceanospirillales</taxon>
        <taxon>Halomonadaceae</taxon>
        <taxon>Halomonas</taxon>
    </lineage>
</organism>
<sequence length="110" mass="12973">MSQPQWQLVVYDIRHEKRLRRVHQLLQRCAFALQASVFAWHGDYRQLQCLKKELARLIDPKEDDVRGYPLLSDHGIIWWGKTPLPEGLHVEGFPTLEHRKHFGQDDGLAH</sequence>
<evidence type="ECO:0000256" key="5">
    <source>
        <dbReference type="ARBA" id="ARBA00022759"/>
    </source>
</evidence>
<proteinExistence type="inferred from homology"/>
<comment type="subunit">
    <text evidence="9">Homodimer, forms a heterotetramer with a Cas1 homodimer.</text>
</comment>
<accession>A0ABY6JS86</accession>
<evidence type="ECO:0000256" key="2">
    <source>
        <dbReference type="ARBA" id="ARBA00009959"/>
    </source>
</evidence>
<keyword evidence="3 9" id="KW-0540">Nuclease</keyword>
<gene>
    <name evidence="9 10" type="primary">cas2</name>
    <name evidence="10" type="ORF">K1Y77_02005</name>
</gene>
<evidence type="ECO:0000313" key="10">
    <source>
        <dbReference type="EMBL" id="UYV19477.1"/>
    </source>
</evidence>
<dbReference type="HAMAP" id="MF_01471">
    <property type="entry name" value="Cas2"/>
    <property type="match status" value="1"/>
</dbReference>
<dbReference type="PANTHER" id="PTHR34405:SF3">
    <property type="entry name" value="CRISPR-ASSOCIATED ENDORIBONUCLEASE CAS2 3"/>
    <property type="match status" value="1"/>
</dbReference>
<dbReference type="Pfam" id="PF09827">
    <property type="entry name" value="CRISPR_Cas2"/>
    <property type="match status" value="1"/>
</dbReference>
<dbReference type="SUPFAM" id="SSF143430">
    <property type="entry name" value="TTP0101/SSO1404-like"/>
    <property type="match status" value="1"/>
</dbReference>
<dbReference type="CDD" id="cd09725">
    <property type="entry name" value="Cas2_I_II_III"/>
    <property type="match status" value="1"/>
</dbReference>
<keyword evidence="4 9" id="KW-0479">Metal-binding</keyword>
<dbReference type="NCBIfam" id="TIGR01573">
    <property type="entry name" value="cas2"/>
    <property type="match status" value="1"/>
</dbReference>
<evidence type="ECO:0000313" key="11">
    <source>
        <dbReference type="Proteomes" id="UP001163082"/>
    </source>
</evidence>
<protein>
    <recommendedName>
        <fullName evidence="9">CRISPR-associated endoribonuclease Cas2</fullName>
        <ecNumber evidence="9">3.1.-.-</ecNumber>
    </recommendedName>
</protein>
<dbReference type="Proteomes" id="UP001163082">
    <property type="component" value="Chromosome"/>
</dbReference>
<reference evidence="10 11" key="1">
    <citation type="journal article" date="2022" name="Antonie Van Leeuwenhoek">
        <title>Whole genome sequencing of the halophilic Halomonas qaidamensis XH36, a novel species strain with high ectoine production.</title>
        <authorList>
            <person name="Zhang T."/>
            <person name="Cui T."/>
            <person name="Cao Y."/>
            <person name="Li Y."/>
            <person name="Li F."/>
            <person name="Zhu D."/>
            <person name="Xing J."/>
        </authorList>
    </citation>
    <scope>NUCLEOTIDE SEQUENCE [LARGE SCALE GENOMIC DNA]</scope>
    <source>
        <strain evidence="10 11">XH36</strain>
    </source>
</reference>
<feature type="binding site" evidence="9">
    <location>
        <position position="12"/>
    </location>
    <ligand>
        <name>Mg(2+)</name>
        <dbReference type="ChEBI" id="CHEBI:18420"/>
        <note>catalytic</note>
    </ligand>
</feature>
<dbReference type="GO" id="GO:0004519">
    <property type="term" value="F:endonuclease activity"/>
    <property type="evidence" value="ECO:0007669"/>
    <property type="project" value="UniProtKB-KW"/>
</dbReference>
<dbReference type="InterPro" id="IPR019199">
    <property type="entry name" value="Virulence_VapD/CRISPR_Cas2"/>
</dbReference>
<dbReference type="Gene3D" id="3.30.70.240">
    <property type="match status" value="1"/>
</dbReference>
<keyword evidence="7 9" id="KW-0460">Magnesium</keyword>
<comment type="function">
    <text evidence="9">CRISPR (clustered regularly interspaced short palindromic repeat), is an adaptive immune system that provides protection against mobile genetic elements (viruses, transposable elements and conjugative plasmids). CRISPR clusters contain sequences complementary to antecedent mobile elements and target invading nucleic acids. CRISPR clusters are transcribed and processed into CRISPR RNA (crRNA). Functions as a ssRNA-specific endoribonuclease. Involved in the integration of spacer DNA into the CRISPR cassette.</text>
</comment>
<evidence type="ECO:0000256" key="7">
    <source>
        <dbReference type="ARBA" id="ARBA00022842"/>
    </source>
</evidence>
<keyword evidence="6 9" id="KW-0378">Hydrolase</keyword>
<keyword evidence="5 9" id="KW-0255">Endonuclease</keyword>
<evidence type="ECO:0000256" key="4">
    <source>
        <dbReference type="ARBA" id="ARBA00022723"/>
    </source>
</evidence>
<dbReference type="InterPro" id="IPR021127">
    <property type="entry name" value="CRISPR_associated_Cas2"/>
</dbReference>
<evidence type="ECO:0000256" key="3">
    <source>
        <dbReference type="ARBA" id="ARBA00022722"/>
    </source>
</evidence>
<evidence type="ECO:0000256" key="1">
    <source>
        <dbReference type="ARBA" id="ARBA00001946"/>
    </source>
</evidence>
<dbReference type="RefSeq" id="WP_264430080.1">
    <property type="nucleotide sequence ID" value="NZ_CP080627.1"/>
</dbReference>
<keyword evidence="8 9" id="KW-0051">Antiviral defense</keyword>
<dbReference type="EMBL" id="CP080627">
    <property type="protein sequence ID" value="UYV19477.1"/>
    <property type="molecule type" value="Genomic_DNA"/>
</dbReference>
<name>A0ABY6JS86_9GAMM</name>
<comment type="cofactor">
    <cofactor evidence="1 9">
        <name>Mg(2+)</name>
        <dbReference type="ChEBI" id="CHEBI:18420"/>
    </cofactor>
</comment>
<comment type="similarity">
    <text evidence="2 9">Belongs to the CRISPR-associated endoribonuclease Cas2 protein family.</text>
</comment>
<evidence type="ECO:0000256" key="8">
    <source>
        <dbReference type="ARBA" id="ARBA00023118"/>
    </source>
</evidence>
<dbReference type="PANTHER" id="PTHR34405">
    <property type="entry name" value="CRISPR-ASSOCIATED ENDORIBONUCLEASE CAS2"/>
    <property type="match status" value="1"/>
</dbReference>
<dbReference type="EC" id="3.1.-.-" evidence="9"/>
<evidence type="ECO:0000256" key="9">
    <source>
        <dbReference type="HAMAP-Rule" id="MF_01471"/>
    </source>
</evidence>
<keyword evidence="11" id="KW-1185">Reference proteome</keyword>
<evidence type="ECO:0000256" key="6">
    <source>
        <dbReference type="ARBA" id="ARBA00022801"/>
    </source>
</evidence>